<proteinExistence type="predicted"/>
<accession>A0A1B2EX89</accession>
<name>A0A1B2EX89_9HYPH</name>
<dbReference type="AlphaFoldDB" id="A0A1B2EX89"/>
<reference evidence="1" key="1">
    <citation type="submission" date="2016-07" db="EMBL/GenBank/DDBJ databases">
        <title>Microvirga ossetica sp. nov. a new species of rhizobia isolated from root nodules of the legume species Vicia alpestris Steven originated from North Ossetia region in the Caucasus.</title>
        <authorList>
            <person name="Safronova V.I."/>
            <person name="Kuznetsova I.G."/>
            <person name="Sazanova A.L."/>
            <person name="Belimov A."/>
            <person name="Andronov E."/>
            <person name="Osledkin Y.S."/>
            <person name="Onishchuk O.P."/>
            <person name="Kurchak O.N."/>
            <person name="Shaposhnikov A.I."/>
            <person name="Willems A."/>
            <person name="Tikhonovich I.A."/>
        </authorList>
    </citation>
    <scope>NUCLEOTIDE SEQUENCE [LARGE SCALE GENOMIC DNA]</scope>
    <source>
        <strain evidence="1">V5/3M</strain>
        <plasmid evidence="1">unnamed2</plasmid>
    </source>
</reference>
<sequence length="104" mass="11759">MEPQQCGSLGSHLHETNFADAANGSRIVPAFDPHHRVDKGRRHPAGCGLLSDGRQMRGAIFQSTRRRSKVQNGGCCDRLKIRRQGERRKLPIHIDFEYIEVRLG</sequence>
<protein>
    <submittedName>
        <fullName evidence="1">Uncharacterized protein</fullName>
    </submittedName>
</protein>
<dbReference type="KEGG" id="moc:BB934_40815"/>
<geneLocation type="plasmid" evidence="1">
    <name>unnamed2</name>
</geneLocation>
<evidence type="ECO:0000313" key="1">
    <source>
        <dbReference type="EMBL" id="ANY84532.1"/>
    </source>
</evidence>
<gene>
    <name evidence="1" type="ORF">BB934_40815</name>
</gene>
<organism evidence="1">
    <name type="scientific">Microvirga ossetica</name>
    <dbReference type="NCBI Taxonomy" id="1882682"/>
    <lineage>
        <taxon>Bacteria</taxon>
        <taxon>Pseudomonadati</taxon>
        <taxon>Pseudomonadota</taxon>
        <taxon>Alphaproteobacteria</taxon>
        <taxon>Hyphomicrobiales</taxon>
        <taxon>Methylobacteriaceae</taxon>
        <taxon>Microvirga</taxon>
    </lineage>
</organism>
<keyword evidence="1" id="KW-0614">Plasmid</keyword>
<dbReference type="EMBL" id="CP016619">
    <property type="protein sequence ID" value="ANY84532.1"/>
    <property type="molecule type" value="Genomic_DNA"/>
</dbReference>